<reference evidence="1" key="2">
    <citation type="submission" date="2023-02" db="EMBL/GenBank/DDBJ databases">
        <authorList>
            <consortium name="DOE Joint Genome Institute"/>
            <person name="Mondo S.J."/>
            <person name="Chang Y."/>
            <person name="Wang Y."/>
            <person name="Ahrendt S."/>
            <person name="Andreopoulos W."/>
            <person name="Barry K."/>
            <person name="Beard J."/>
            <person name="Benny G.L."/>
            <person name="Blankenship S."/>
            <person name="Bonito G."/>
            <person name="Cuomo C."/>
            <person name="Desiro A."/>
            <person name="Gervers K.A."/>
            <person name="Hundley H."/>
            <person name="Kuo A."/>
            <person name="LaButti K."/>
            <person name="Lang B.F."/>
            <person name="Lipzen A."/>
            <person name="O'Donnell K."/>
            <person name="Pangilinan J."/>
            <person name="Reynolds N."/>
            <person name="Sandor L."/>
            <person name="Smith M.W."/>
            <person name="Tsang A."/>
            <person name="Grigoriev I.V."/>
            <person name="Stajich J.E."/>
            <person name="Spatafora J.W."/>
        </authorList>
    </citation>
    <scope>NUCLEOTIDE SEQUENCE</scope>
    <source>
        <strain evidence="1">RSA 2281</strain>
    </source>
</reference>
<dbReference type="AlphaFoldDB" id="A0AAD5JY97"/>
<organism evidence="1 2">
    <name type="scientific">Phascolomyces articulosus</name>
    <dbReference type="NCBI Taxonomy" id="60185"/>
    <lineage>
        <taxon>Eukaryota</taxon>
        <taxon>Fungi</taxon>
        <taxon>Fungi incertae sedis</taxon>
        <taxon>Mucoromycota</taxon>
        <taxon>Mucoromycotina</taxon>
        <taxon>Mucoromycetes</taxon>
        <taxon>Mucorales</taxon>
        <taxon>Lichtheimiaceae</taxon>
        <taxon>Phascolomyces</taxon>
    </lineage>
</organism>
<accession>A0AAD5JY97</accession>
<sequence>MITRLLSLKDMAHINNNNNNLIHLSNNKHNLSILAHLHKITTIKPISSNSRNNNNNNNNNQPHTHKVILWLKLLQICNISNNIHQFLNKDHNNRNSHSKEHHLPLAILKLLLIKYNHNNLNHLLWIILLSSNNSHMLLSNLQVLLPHIHPNQLILLLTHPNNSSNHNNTLTKHKTIPMEWQPQ</sequence>
<gene>
    <name evidence="1" type="ORF">BDA99DRAFT_268048</name>
</gene>
<evidence type="ECO:0000313" key="1">
    <source>
        <dbReference type="EMBL" id="KAI9246287.1"/>
    </source>
</evidence>
<dbReference type="Proteomes" id="UP001209540">
    <property type="component" value="Unassembled WGS sequence"/>
</dbReference>
<proteinExistence type="predicted"/>
<protein>
    <submittedName>
        <fullName evidence="1">Uncharacterized protein</fullName>
    </submittedName>
</protein>
<comment type="caution">
    <text evidence="1">The sequence shown here is derived from an EMBL/GenBank/DDBJ whole genome shotgun (WGS) entry which is preliminary data.</text>
</comment>
<reference evidence="1" key="1">
    <citation type="journal article" date="2022" name="IScience">
        <title>Evolution of zygomycete secretomes and the origins of terrestrial fungal ecologies.</title>
        <authorList>
            <person name="Chang Y."/>
            <person name="Wang Y."/>
            <person name="Mondo S."/>
            <person name="Ahrendt S."/>
            <person name="Andreopoulos W."/>
            <person name="Barry K."/>
            <person name="Beard J."/>
            <person name="Benny G.L."/>
            <person name="Blankenship S."/>
            <person name="Bonito G."/>
            <person name="Cuomo C."/>
            <person name="Desiro A."/>
            <person name="Gervers K.A."/>
            <person name="Hundley H."/>
            <person name="Kuo A."/>
            <person name="LaButti K."/>
            <person name="Lang B.F."/>
            <person name="Lipzen A."/>
            <person name="O'Donnell K."/>
            <person name="Pangilinan J."/>
            <person name="Reynolds N."/>
            <person name="Sandor L."/>
            <person name="Smith M.E."/>
            <person name="Tsang A."/>
            <person name="Grigoriev I.V."/>
            <person name="Stajich J.E."/>
            <person name="Spatafora J.W."/>
        </authorList>
    </citation>
    <scope>NUCLEOTIDE SEQUENCE</scope>
    <source>
        <strain evidence="1">RSA 2281</strain>
    </source>
</reference>
<dbReference type="EMBL" id="JAIXMP010000047">
    <property type="protein sequence ID" value="KAI9246287.1"/>
    <property type="molecule type" value="Genomic_DNA"/>
</dbReference>
<name>A0AAD5JY97_9FUNG</name>
<keyword evidence="2" id="KW-1185">Reference proteome</keyword>
<evidence type="ECO:0000313" key="2">
    <source>
        <dbReference type="Proteomes" id="UP001209540"/>
    </source>
</evidence>